<dbReference type="GO" id="GO:0005615">
    <property type="term" value="C:extracellular space"/>
    <property type="evidence" value="ECO:0007669"/>
    <property type="project" value="TreeGrafter"/>
</dbReference>
<proteinExistence type="inferred from homology"/>
<dbReference type="OMA" id="QRKAGCR"/>
<evidence type="ECO:0000313" key="11">
    <source>
        <dbReference type="Ensembl" id="ENSEEEP00000001124.1"/>
    </source>
</evidence>
<dbReference type="STRING" id="8005.ENSEEEP00000001124"/>
<feature type="chain" id="PRO_5021458141" description="Somatostatin/Cortistatin C-terminal domain-containing protein" evidence="9">
    <location>
        <begin position="23"/>
        <end position="110"/>
    </location>
</feature>
<sequence>MYNRMCSHLQIVMLALFMLVLGSSISAAPRDGETLDSLLQKEADIKGNEDISRTVLLKLLSELAVPRENDVLSVDDGLNLRNEVVRQLPLSQRQRKAGCRNLFWKTFTSC</sequence>
<feature type="signal peptide" evidence="9">
    <location>
        <begin position="1"/>
        <end position="22"/>
    </location>
</feature>
<evidence type="ECO:0000313" key="12">
    <source>
        <dbReference type="Proteomes" id="UP000314983"/>
    </source>
</evidence>
<dbReference type="GO" id="GO:0030334">
    <property type="term" value="P:regulation of cell migration"/>
    <property type="evidence" value="ECO:0007669"/>
    <property type="project" value="TreeGrafter"/>
</dbReference>
<dbReference type="PANTHER" id="PTHR10558:SF1">
    <property type="entry name" value="CORTISTATIN"/>
    <property type="match status" value="1"/>
</dbReference>
<accession>A0A4W4DQI5</accession>
<evidence type="ECO:0000256" key="3">
    <source>
        <dbReference type="ARBA" id="ARBA00008327"/>
    </source>
</evidence>
<dbReference type="GeneTree" id="ENSGT01090000260185"/>
<evidence type="ECO:0000259" key="10">
    <source>
        <dbReference type="Pfam" id="PF03002"/>
    </source>
</evidence>
<evidence type="ECO:0000256" key="1">
    <source>
        <dbReference type="ARBA" id="ARBA00003524"/>
    </source>
</evidence>
<dbReference type="GO" id="GO:0007193">
    <property type="term" value="P:adenylate cyclase-inhibiting G protein-coupled receptor signaling pathway"/>
    <property type="evidence" value="ECO:0007669"/>
    <property type="project" value="TreeGrafter"/>
</dbReference>
<keyword evidence="5" id="KW-0165">Cleavage on pair of basic residues</keyword>
<evidence type="ECO:0000256" key="2">
    <source>
        <dbReference type="ARBA" id="ARBA00004613"/>
    </source>
</evidence>
<dbReference type="AlphaFoldDB" id="A0A4W4DQI5"/>
<evidence type="ECO:0000256" key="8">
    <source>
        <dbReference type="ARBA" id="ARBA00023157"/>
    </source>
</evidence>
<keyword evidence="8" id="KW-1015">Disulfide bond</keyword>
<dbReference type="InterPro" id="IPR018142">
    <property type="entry name" value="Somatostatin/Cortistatin_C"/>
</dbReference>
<evidence type="ECO:0000256" key="7">
    <source>
        <dbReference type="ARBA" id="ARBA00022729"/>
    </source>
</evidence>
<keyword evidence="7 9" id="KW-0732">Signal</keyword>
<dbReference type="Proteomes" id="UP000314983">
    <property type="component" value="Chromosome 19"/>
</dbReference>
<dbReference type="PANTHER" id="PTHR10558">
    <property type="entry name" value="SOMATOSTATIN"/>
    <property type="match status" value="1"/>
</dbReference>
<reference evidence="11" key="3">
    <citation type="submission" date="2020-05" db="EMBL/GenBank/DDBJ databases">
        <title>Electrophorus electricus (electric eel) genome, fEleEle1, primary haplotype.</title>
        <authorList>
            <person name="Myers G."/>
            <person name="Meyer A."/>
            <person name="Fedrigo O."/>
            <person name="Formenti G."/>
            <person name="Rhie A."/>
            <person name="Tracey A."/>
            <person name="Sims Y."/>
            <person name="Jarvis E.D."/>
        </authorList>
    </citation>
    <scope>NUCLEOTIDE SEQUENCE [LARGE SCALE GENOMIC DNA]</scope>
</reference>
<reference evidence="12" key="1">
    <citation type="journal article" date="2014" name="Science">
        <title>Nonhuman genetics. Genomic basis for the convergent evolution of electric organs.</title>
        <authorList>
            <person name="Gallant J.R."/>
            <person name="Traeger L.L."/>
            <person name="Volkening J.D."/>
            <person name="Moffett H."/>
            <person name="Chen P.H."/>
            <person name="Novina C.D."/>
            <person name="Phillips G.N.Jr."/>
            <person name="Anand R."/>
            <person name="Wells G.B."/>
            <person name="Pinch M."/>
            <person name="Guth R."/>
            <person name="Unguez G.A."/>
            <person name="Albert J.S."/>
            <person name="Zakon H.H."/>
            <person name="Samanta M.P."/>
            <person name="Sussman M.R."/>
        </authorList>
    </citation>
    <scope>NUCLEOTIDE SEQUENCE [LARGE SCALE GENOMIC DNA]</scope>
</reference>
<dbReference type="Pfam" id="PF03002">
    <property type="entry name" value="Somatostatin"/>
    <property type="match status" value="1"/>
</dbReference>
<keyword evidence="4" id="KW-0964">Secreted</keyword>
<gene>
    <name evidence="11" type="primary">sst5</name>
</gene>
<feature type="domain" description="Somatostatin/Cortistatin C-terminal" evidence="10">
    <location>
        <begin position="93"/>
        <end position="110"/>
    </location>
</feature>
<evidence type="ECO:0000256" key="9">
    <source>
        <dbReference type="SAM" id="SignalP"/>
    </source>
</evidence>
<dbReference type="GO" id="GO:0005184">
    <property type="term" value="F:neuropeptide hormone activity"/>
    <property type="evidence" value="ECO:0007669"/>
    <property type="project" value="TreeGrafter"/>
</dbReference>
<dbReference type="GO" id="GO:0001664">
    <property type="term" value="F:G protein-coupled receptor binding"/>
    <property type="evidence" value="ECO:0007669"/>
    <property type="project" value="TreeGrafter"/>
</dbReference>
<organism evidence="11 12">
    <name type="scientific">Electrophorus electricus</name>
    <name type="common">Electric eel</name>
    <name type="synonym">Gymnotus electricus</name>
    <dbReference type="NCBI Taxonomy" id="8005"/>
    <lineage>
        <taxon>Eukaryota</taxon>
        <taxon>Metazoa</taxon>
        <taxon>Chordata</taxon>
        <taxon>Craniata</taxon>
        <taxon>Vertebrata</taxon>
        <taxon>Euteleostomi</taxon>
        <taxon>Actinopterygii</taxon>
        <taxon>Neopterygii</taxon>
        <taxon>Teleostei</taxon>
        <taxon>Ostariophysi</taxon>
        <taxon>Gymnotiformes</taxon>
        <taxon>Gymnotoidei</taxon>
        <taxon>Gymnotidae</taxon>
        <taxon>Electrophorus</taxon>
    </lineage>
</organism>
<dbReference type="Ensembl" id="ENSEEET00000001148.2">
    <property type="protein sequence ID" value="ENSEEEP00000001124.1"/>
    <property type="gene ID" value="ENSEEEG00000000750.2"/>
</dbReference>
<dbReference type="InterPro" id="IPR004250">
    <property type="entry name" value="Somatostatin"/>
</dbReference>
<name>A0A4W4DQI5_ELEEL</name>
<evidence type="ECO:0000256" key="5">
    <source>
        <dbReference type="ARBA" id="ARBA00022685"/>
    </source>
</evidence>
<keyword evidence="12" id="KW-1185">Reference proteome</keyword>
<evidence type="ECO:0000256" key="6">
    <source>
        <dbReference type="ARBA" id="ARBA00022702"/>
    </source>
</evidence>
<comment type="function">
    <text evidence="1">Somatostatin inhibits the release of somatotropin.</text>
</comment>
<evidence type="ECO:0000256" key="4">
    <source>
        <dbReference type="ARBA" id="ARBA00022525"/>
    </source>
</evidence>
<protein>
    <recommendedName>
        <fullName evidence="10">Somatostatin/Cortistatin C-terminal domain-containing protein</fullName>
    </recommendedName>
</protein>
<comment type="subcellular location">
    <subcellularLocation>
        <location evidence="2">Secreted</location>
    </subcellularLocation>
</comment>
<reference evidence="11" key="4">
    <citation type="submission" date="2025-08" db="UniProtKB">
        <authorList>
            <consortium name="Ensembl"/>
        </authorList>
    </citation>
    <scope>IDENTIFICATION</scope>
</reference>
<keyword evidence="6" id="KW-0372">Hormone</keyword>
<reference evidence="11" key="5">
    <citation type="submission" date="2025-09" db="UniProtKB">
        <authorList>
            <consortium name="Ensembl"/>
        </authorList>
    </citation>
    <scope>IDENTIFICATION</scope>
</reference>
<comment type="similarity">
    <text evidence="3">Belongs to the somatostatin family.</text>
</comment>
<reference evidence="12" key="2">
    <citation type="journal article" date="2017" name="Sci. Adv.">
        <title>A tail of two voltages: Proteomic comparison of the three electric organs of the electric eel.</title>
        <authorList>
            <person name="Traeger L.L."/>
            <person name="Sabat G."/>
            <person name="Barrett-Wilt G.A."/>
            <person name="Wells G.B."/>
            <person name="Sussman M.R."/>
        </authorList>
    </citation>
    <scope>NUCLEOTIDE SEQUENCE [LARGE SCALE GENOMIC DNA]</scope>
</reference>